<dbReference type="PROSITE" id="PS50878">
    <property type="entry name" value="RT_POL"/>
    <property type="match status" value="1"/>
</dbReference>
<dbReference type="Gene3D" id="3.30.70.270">
    <property type="match status" value="2"/>
</dbReference>
<evidence type="ECO:0000256" key="9">
    <source>
        <dbReference type="SAM" id="MobiDB-lite"/>
    </source>
</evidence>
<dbReference type="InterPro" id="IPR043502">
    <property type="entry name" value="DNA/RNA_pol_sf"/>
</dbReference>
<evidence type="ECO:0000259" key="10">
    <source>
        <dbReference type="PROSITE" id="PS50878"/>
    </source>
</evidence>
<evidence type="ECO:0000256" key="3">
    <source>
        <dbReference type="ARBA" id="ARBA00022679"/>
    </source>
</evidence>
<accession>A0AAW0P379</accession>
<evidence type="ECO:0000313" key="12">
    <source>
        <dbReference type="Proteomes" id="UP001460270"/>
    </source>
</evidence>
<dbReference type="Gene3D" id="3.10.10.10">
    <property type="entry name" value="HIV Type 1 Reverse Transcriptase, subunit A, domain 1"/>
    <property type="match status" value="1"/>
</dbReference>
<comment type="similarity">
    <text evidence="1">Belongs to the beta type-B retroviral polymerase family. HERV class-II K(HML-2) pol subfamily.</text>
</comment>
<dbReference type="FunFam" id="3.30.70.270:FF:000026">
    <property type="entry name" value="Transposon Ty3-G Gag-Pol polyprotein"/>
    <property type="match status" value="1"/>
</dbReference>
<comment type="caution">
    <text evidence="11">The sequence shown here is derived from an EMBL/GenBank/DDBJ whole genome shotgun (WGS) entry which is preliminary data.</text>
</comment>
<dbReference type="InterPro" id="IPR043128">
    <property type="entry name" value="Rev_trsase/Diguanyl_cyclase"/>
</dbReference>
<dbReference type="SUPFAM" id="SSF56672">
    <property type="entry name" value="DNA/RNA polymerases"/>
    <property type="match status" value="1"/>
</dbReference>
<reference evidence="12" key="1">
    <citation type="submission" date="2024-04" db="EMBL/GenBank/DDBJ databases">
        <title>Salinicola lusitanus LLJ914,a marine bacterium isolated from the Okinawa Trough.</title>
        <authorList>
            <person name="Li J."/>
        </authorList>
    </citation>
    <scope>NUCLEOTIDE SEQUENCE [LARGE SCALE GENOMIC DNA]</scope>
</reference>
<dbReference type="EC" id="3.1.26.4" evidence="2"/>
<dbReference type="InterPro" id="IPR000477">
    <property type="entry name" value="RT_dom"/>
</dbReference>
<evidence type="ECO:0000256" key="7">
    <source>
        <dbReference type="ARBA" id="ARBA00022801"/>
    </source>
</evidence>
<dbReference type="CDD" id="cd01647">
    <property type="entry name" value="RT_LTR"/>
    <property type="match status" value="1"/>
</dbReference>
<dbReference type="FunFam" id="3.10.20.370:FF:000001">
    <property type="entry name" value="Retrovirus-related Pol polyprotein from transposon 17.6-like protein"/>
    <property type="match status" value="1"/>
</dbReference>
<keyword evidence="12" id="KW-1185">Reference proteome</keyword>
<evidence type="ECO:0000313" key="11">
    <source>
        <dbReference type="EMBL" id="KAK7912942.1"/>
    </source>
</evidence>
<dbReference type="Pfam" id="PF00078">
    <property type="entry name" value="RVT_1"/>
    <property type="match status" value="1"/>
</dbReference>
<gene>
    <name evidence="11" type="ORF">WMY93_013153</name>
</gene>
<dbReference type="Gene3D" id="3.50.50.60">
    <property type="entry name" value="FAD/NAD(P)-binding domain"/>
    <property type="match status" value="1"/>
</dbReference>
<dbReference type="PANTHER" id="PTHR37984">
    <property type="entry name" value="PROTEIN CBG26694"/>
    <property type="match status" value="1"/>
</dbReference>
<feature type="compositionally biased region" description="Polar residues" evidence="9">
    <location>
        <begin position="1"/>
        <end position="14"/>
    </location>
</feature>
<dbReference type="PANTHER" id="PTHR37984:SF5">
    <property type="entry name" value="PROTEIN NYNRIN-LIKE"/>
    <property type="match status" value="1"/>
</dbReference>
<evidence type="ECO:0000256" key="1">
    <source>
        <dbReference type="ARBA" id="ARBA00010879"/>
    </source>
</evidence>
<evidence type="ECO:0000256" key="4">
    <source>
        <dbReference type="ARBA" id="ARBA00022695"/>
    </source>
</evidence>
<dbReference type="AlphaFoldDB" id="A0AAW0P379"/>
<feature type="region of interest" description="Disordered" evidence="9">
    <location>
        <begin position="1"/>
        <end position="57"/>
    </location>
</feature>
<dbReference type="InterPro" id="IPR050951">
    <property type="entry name" value="Retrovirus_Pol_polyprotein"/>
</dbReference>
<keyword evidence="6" id="KW-0255">Endonuclease</keyword>
<proteinExistence type="inferred from homology"/>
<evidence type="ECO:0000256" key="2">
    <source>
        <dbReference type="ARBA" id="ARBA00012180"/>
    </source>
</evidence>
<evidence type="ECO:0000256" key="8">
    <source>
        <dbReference type="ARBA" id="ARBA00022918"/>
    </source>
</evidence>
<dbReference type="GO" id="GO:0003964">
    <property type="term" value="F:RNA-directed DNA polymerase activity"/>
    <property type="evidence" value="ECO:0007669"/>
    <property type="project" value="UniProtKB-KW"/>
</dbReference>
<keyword evidence="4" id="KW-0548">Nucleotidyltransferase</keyword>
<dbReference type="SUPFAM" id="SSF51905">
    <property type="entry name" value="FAD/NAD(P)-binding domain"/>
    <property type="match status" value="2"/>
</dbReference>
<organism evidence="11 12">
    <name type="scientific">Mugilogobius chulae</name>
    <name type="common">yellowstripe goby</name>
    <dbReference type="NCBI Taxonomy" id="88201"/>
    <lineage>
        <taxon>Eukaryota</taxon>
        <taxon>Metazoa</taxon>
        <taxon>Chordata</taxon>
        <taxon>Craniata</taxon>
        <taxon>Vertebrata</taxon>
        <taxon>Euteleostomi</taxon>
        <taxon>Actinopterygii</taxon>
        <taxon>Neopterygii</taxon>
        <taxon>Teleostei</taxon>
        <taxon>Neoteleostei</taxon>
        <taxon>Acanthomorphata</taxon>
        <taxon>Gobiaria</taxon>
        <taxon>Gobiiformes</taxon>
        <taxon>Gobioidei</taxon>
        <taxon>Gobiidae</taxon>
        <taxon>Gobionellinae</taxon>
        <taxon>Mugilogobius</taxon>
    </lineage>
</organism>
<keyword evidence="3" id="KW-0808">Transferase</keyword>
<feature type="compositionally biased region" description="Basic and acidic residues" evidence="9">
    <location>
        <begin position="17"/>
        <end position="28"/>
    </location>
</feature>
<keyword evidence="8" id="KW-0695">RNA-directed DNA polymerase</keyword>
<keyword evidence="5" id="KW-0540">Nuclease</keyword>
<dbReference type="InterPro" id="IPR036188">
    <property type="entry name" value="FAD/NAD-bd_sf"/>
</dbReference>
<dbReference type="CDD" id="cd09274">
    <property type="entry name" value="RNase_HI_RT_Ty3"/>
    <property type="match status" value="1"/>
</dbReference>
<dbReference type="Proteomes" id="UP001460270">
    <property type="component" value="Unassembled WGS sequence"/>
</dbReference>
<name>A0AAW0P379_9GOBI</name>
<sequence length="965" mass="107529">MVGETTLQQQQVSTDTEDGRFTEFRDAKTLQTNKSRGRRRSRTAAAEVKNLHSPRLRPSRRLAVPQDQALGGGLVRRWAALWEGQFVALNIPHLRSHALVHTDPFHKKAFLDFVTQSGRSSELHSLPDQVYILDENAYFNDMRLGKKEQRRLNVSSSLKKSPSFSLPGTTLSVDFFQNQVERYSLDSLLMKGTVETIVPVLQDQQQPEEGSTDPGAQRRVEYFRIGLRDGSELRARRIVMATGPTRAQMANIPAWVSAIEESYPEGALQHTVRLMHHLPLSQAAQTRGQCVVCSEGQRVMVVGGGLTSAHVVSIALQQGASHVTWVMRKHLQLKQFDVGDVETLVGRYSHVEHGIQMDGRAFLCQFYSEKSLHRRLAMIRQARKGGAVTPEAYSHLQPFIQTGRVQIRTYCQVTEARWCYRTQAWALSLNTGGQWSGDVIWLATGCKLDVTQDPLLSDVMKEFPIQLDKPSPDSGVVLALSNAQSAVSPLPLSSSLQVSDAVSLSGAECNPDVPLELSSADPDCDIEDVPSRTHVLQHNIDVGDSVPIKQHPYRVNPEKRQRLQSQVDYMLSHGIAEPSLSAWSSPCLLAIKSDGSDRFCTDFRKVNNVTKPDSHPLPRMEDCVDRVGSAVFVTKLDLLKGYWQVPLTQRAKEICAFVTPDSFLQYTVMPFGVRNAPATFQRLVNSVLRGVPGCEAYLDDIVVHSKTWDEHICQLKTVFERLDDANLTINLAKCEIAKGTVVYLGKVVGGGMVKPVYAKIEAIVAFPAPNTRRELQRFLGMAGYYRGFCKNFSAVAAPLTDLLSPKSTFKWSPECQHSFESIKSLLANAPVLAAPVYERPFKLAVDASDAGAGAVLLQEGLDGVEHPVCYFSKKFLKHQYSYSTIEKESLALIMALKNFEVYVGSSNYPITVYTDHNPLVFVNQMRNANQRLMRWALFLQDFNLSIKHISGRNNILADALSRSAH</sequence>
<protein>
    <recommendedName>
        <fullName evidence="2">ribonuclease H</fullName>
        <ecNumber evidence="2">3.1.26.4</ecNumber>
    </recommendedName>
</protein>
<keyword evidence="7" id="KW-0378">Hydrolase</keyword>
<dbReference type="EMBL" id="JBBPFD010000009">
    <property type="protein sequence ID" value="KAK7912942.1"/>
    <property type="molecule type" value="Genomic_DNA"/>
</dbReference>
<evidence type="ECO:0000256" key="6">
    <source>
        <dbReference type="ARBA" id="ARBA00022759"/>
    </source>
</evidence>
<dbReference type="GO" id="GO:0004523">
    <property type="term" value="F:RNA-DNA hybrid ribonuclease activity"/>
    <property type="evidence" value="ECO:0007669"/>
    <property type="project" value="UniProtKB-EC"/>
</dbReference>
<feature type="domain" description="Reverse transcriptase" evidence="10">
    <location>
        <begin position="571"/>
        <end position="748"/>
    </location>
</feature>
<dbReference type="InterPro" id="IPR041373">
    <property type="entry name" value="RT_RNaseH"/>
</dbReference>
<evidence type="ECO:0000256" key="5">
    <source>
        <dbReference type="ARBA" id="ARBA00022722"/>
    </source>
</evidence>
<dbReference type="Pfam" id="PF17917">
    <property type="entry name" value="RT_RNaseH"/>
    <property type="match status" value="1"/>
</dbReference>